<dbReference type="InterPro" id="IPR000700">
    <property type="entry name" value="PAS-assoc_C"/>
</dbReference>
<dbReference type="PANTHER" id="PTHR44757:SF2">
    <property type="entry name" value="BIOFILM ARCHITECTURE MAINTENANCE PROTEIN MBAA"/>
    <property type="match status" value="1"/>
</dbReference>
<dbReference type="Gene3D" id="3.20.20.450">
    <property type="entry name" value="EAL domain"/>
    <property type="match status" value="1"/>
</dbReference>
<dbReference type="InterPro" id="IPR001633">
    <property type="entry name" value="EAL_dom"/>
</dbReference>
<dbReference type="InterPro" id="IPR013655">
    <property type="entry name" value="PAS_fold_3"/>
</dbReference>
<dbReference type="InterPro" id="IPR043128">
    <property type="entry name" value="Rev_trsase/Diguanyl_cyclase"/>
</dbReference>
<dbReference type="RefSeq" id="WP_053833441.1">
    <property type="nucleotide sequence ID" value="NZ_CP011452.2"/>
</dbReference>
<dbReference type="Gene3D" id="3.30.450.20">
    <property type="entry name" value="PAS domain"/>
    <property type="match status" value="4"/>
</dbReference>
<dbReference type="InterPro" id="IPR000160">
    <property type="entry name" value="GGDEF_dom"/>
</dbReference>
<dbReference type="Proteomes" id="UP000034392">
    <property type="component" value="Chromosome"/>
</dbReference>
<dbReference type="SUPFAM" id="SSF55785">
    <property type="entry name" value="PYP-like sensor domain (PAS domain)"/>
    <property type="match status" value="4"/>
</dbReference>
<dbReference type="SMART" id="SM00052">
    <property type="entry name" value="EAL"/>
    <property type="match status" value="1"/>
</dbReference>
<dbReference type="InterPro" id="IPR035919">
    <property type="entry name" value="EAL_sf"/>
</dbReference>
<dbReference type="Pfam" id="PF08447">
    <property type="entry name" value="PAS_3"/>
    <property type="match status" value="1"/>
</dbReference>
<keyword evidence="1" id="KW-0378">Hydrolase</keyword>
<dbReference type="NCBIfam" id="TIGR00254">
    <property type="entry name" value="GGDEF"/>
    <property type="match status" value="1"/>
</dbReference>
<dbReference type="Pfam" id="PF00563">
    <property type="entry name" value="EAL"/>
    <property type="match status" value="1"/>
</dbReference>
<dbReference type="Pfam" id="PF08448">
    <property type="entry name" value="PAS_4"/>
    <property type="match status" value="1"/>
</dbReference>
<dbReference type="Pfam" id="PF00990">
    <property type="entry name" value="GGDEF"/>
    <property type="match status" value="1"/>
</dbReference>
<dbReference type="Gene3D" id="3.30.70.270">
    <property type="match status" value="1"/>
</dbReference>
<evidence type="ECO:0000313" key="1">
    <source>
        <dbReference type="EMBL" id="AKH42501.1"/>
    </source>
</evidence>
<gene>
    <name evidence="1" type="primary">gmr_4</name>
    <name evidence="1" type="ORF">WYH_01461</name>
</gene>
<dbReference type="InterPro" id="IPR013656">
    <property type="entry name" value="PAS_4"/>
</dbReference>
<organism evidence="1 2">
    <name type="scientific">Croceibacterium atlanticum</name>
    <dbReference type="NCBI Taxonomy" id="1267766"/>
    <lineage>
        <taxon>Bacteria</taxon>
        <taxon>Pseudomonadati</taxon>
        <taxon>Pseudomonadota</taxon>
        <taxon>Alphaproteobacteria</taxon>
        <taxon>Sphingomonadales</taxon>
        <taxon>Erythrobacteraceae</taxon>
        <taxon>Croceibacterium</taxon>
    </lineage>
</organism>
<dbReference type="SMART" id="SM00267">
    <property type="entry name" value="GGDEF"/>
    <property type="match status" value="1"/>
</dbReference>
<accession>A0A0F7KTN1</accession>
<dbReference type="PROSITE" id="PS50113">
    <property type="entry name" value="PAC"/>
    <property type="match status" value="3"/>
</dbReference>
<dbReference type="Gene3D" id="2.10.70.100">
    <property type="match status" value="1"/>
</dbReference>
<dbReference type="PANTHER" id="PTHR44757">
    <property type="entry name" value="DIGUANYLATE CYCLASE DGCP"/>
    <property type="match status" value="1"/>
</dbReference>
<keyword evidence="2" id="KW-1185">Reference proteome</keyword>
<dbReference type="EC" id="3.1.4.52" evidence="1"/>
<dbReference type="PROSITE" id="PS50883">
    <property type="entry name" value="EAL"/>
    <property type="match status" value="1"/>
</dbReference>
<dbReference type="SUPFAM" id="SSF55073">
    <property type="entry name" value="Nucleotide cyclase"/>
    <property type="match status" value="1"/>
</dbReference>
<dbReference type="SMART" id="SM00086">
    <property type="entry name" value="PAC"/>
    <property type="match status" value="4"/>
</dbReference>
<dbReference type="CDD" id="cd01949">
    <property type="entry name" value="GGDEF"/>
    <property type="match status" value="1"/>
</dbReference>
<dbReference type="KEGG" id="aay:WYH_01461"/>
<dbReference type="SMART" id="SM00091">
    <property type="entry name" value="PAS"/>
    <property type="match status" value="3"/>
</dbReference>
<dbReference type="CDD" id="cd00130">
    <property type="entry name" value="PAS"/>
    <property type="match status" value="2"/>
</dbReference>
<dbReference type="PROSITE" id="PS50887">
    <property type="entry name" value="GGDEF"/>
    <property type="match status" value="1"/>
</dbReference>
<dbReference type="FunFam" id="3.30.70.270:FF:000001">
    <property type="entry name" value="Diguanylate cyclase domain protein"/>
    <property type="match status" value="1"/>
</dbReference>
<dbReference type="InterPro" id="IPR029787">
    <property type="entry name" value="Nucleotide_cyclase"/>
</dbReference>
<dbReference type="GO" id="GO:0071111">
    <property type="term" value="F:cyclic-guanylate-specific phosphodiesterase activity"/>
    <property type="evidence" value="ECO:0007669"/>
    <property type="project" value="UniProtKB-EC"/>
</dbReference>
<dbReference type="CDD" id="cd01948">
    <property type="entry name" value="EAL"/>
    <property type="match status" value="1"/>
</dbReference>
<dbReference type="PATRIC" id="fig|1267766.3.peg.1471"/>
<dbReference type="NCBIfam" id="TIGR00229">
    <property type="entry name" value="sensory_box"/>
    <property type="match status" value="2"/>
</dbReference>
<protein>
    <submittedName>
        <fullName evidence="1">Cyclic di-GMP phosphodiesterase Gmr</fullName>
        <ecNumber evidence="1">3.1.4.52</ecNumber>
    </submittedName>
</protein>
<dbReference type="InterPro" id="IPR001610">
    <property type="entry name" value="PAC"/>
</dbReference>
<dbReference type="AlphaFoldDB" id="A0A0F7KTN1"/>
<dbReference type="STRING" id="1267766.WYH_01461"/>
<dbReference type="InterPro" id="IPR035965">
    <property type="entry name" value="PAS-like_dom_sf"/>
</dbReference>
<dbReference type="InterPro" id="IPR000014">
    <property type="entry name" value="PAS"/>
</dbReference>
<dbReference type="SUPFAM" id="SSF141868">
    <property type="entry name" value="EAL domain-like"/>
    <property type="match status" value="1"/>
</dbReference>
<dbReference type="EMBL" id="CP011452">
    <property type="protein sequence ID" value="AKH42501.1"/>
    <property type="molecule type" value="Genomic_DNA"/>
</dbReference>
<dbReference type="InterPro" id="IPR052155">
    <property type="entry name" value="Biofilm_reg_signaling"/>
</dbReference>
<reference evidence="1" key="1">
    <citation type="submission" date="2015-05" db="EMBL/GenBank/DDBJ databases">
        <title>The complete genome of Altererythrobacter atlanticus strain 26DY36.</title>
        <authorList>
            <person name="Wu Y.-H."/>
            <person name="Cheng H."/>
            <person name="Wu X.-W."/>
        </authorList>
    </citation>
    <scope>NUCLEOTIDE SEQUENCE [LARGE SCALE GENOMIC DNA]</scope>
    <source>
        <strain evidence="1">26DY36</strain>
    </source>
</reference>
<sequence length="969" mass="107390">MPDTAKMPGSERETATWPGTNQAGDDLRMQALAHAGIGTWQLLLQTDEFSCDETAARLLGAGEAFPRSGNAADLLACVALQDRPDIGVRIQLCSQMGTPIHRSFRRFAQAGVEGWLELTASRVQLPDGQQALIGTLQDITDWRETEDPQKQSGEVLALALESAGAGTWEIRLDEPHLFRLSPAALRMYCLPPDHPGTMTRDEWISLIDPESAADMAGTLDRFIGSTEPHMAEFKVRDLGEGERWLRIHGCAVNGEDGLPEKIVGLIYDDSERKKADEKLRESECLLRLSQEAARIGTFMTEPGGVTIGSEQFFRNLGLPADTGILEHEMRARLYHPEDRDRVRANIDAVIAERQDYHEMEYRIYRADNGEERWMLSRIRPIWDGQGRPLRIAGAHIDITEAKSAALKLRRTEMLNRGIVDSSPDCIMVLDISGRLRFISKRGREALGINDENSLIGHYWPDQWPPEARAHVAAAIADAAQGSTGRFNARGAVRRGTRRWWDAVVSPLMNEHGEITRLLAISRDVTELREQSERIRWAAEHDTLTGLANRNTFDHRLDELIDQARLRKENIGLLALDVDDFKQVNDTLGHDAGDALLKTLATRVRGLLREGDFVARLGGDEFAVVLKDIPDDTVLPKLGERIIAALNQPIPHGGCILDCRVSIGAAIFPQHGNTRDELLKSADTALYAAKSRGRNNILLYESSLRSELDRRSAMISKARSALRADNVEPFYQPQICLRSGQVDGFEALLRWRDKDGALHAPAEIEAAFADLELAHEISERMQDRIIDDMRRWREDGLEFGHVAVNAAAAEFSRNDFASRLLDKLDAARVPANYLQVEVTETVFLGRGADHVGAALQALKARGIAIALDDFGTGYASLSHLKNFPVDVIKIDRSFIRDLVRDTDDTAIVCALLGLAGKLNIKTVAEGIETPEQASFLIRQGCDVGQGYFFGRPLAASSVPDIIARTSRVSA</sequence>
<proteinExistence type="predicted"/>
<evidence type="ECO:0000313" key="2">
    <source>
        <dbReference type="Proteomes" id="UP000034392"/>
    </source>
</evidence>
<name>A0A0F7KTN1_9SPHN</name>